<sequence>MYVRNKLFLCLLFIFMVSCTQGNNNDSKVDKINMRNKVLSELNSGYRLDAMNWLDFLKCWSRKQEALLVDHDREPFLKITHSPNRMAGAREYKKDFIESSLRVSAPNSLVHFYKAFLELNGSFIEDGDFESKGFYNPSNLKELSKFGSEFEILDAEWEIESEDESYYRYGIDQDTATGRTSYLKNAIVIGKYGHSYNDLIVLYPNSKTRDGEMEAALLSFASEFRAPSFAELMRQLSILETESKDLLPPYPQEALKETCAEYLPLENVWWK</sequence>
<dbReference type="KEGG" id="hch:HCH_02077"/>
<dbReference type="STRING" id="349521.HCH_02077"/>
<feature type="chain" id="PRO_5004215650" description="Lipoprotein" evidence="1">
    <location>
        <begin position="23"/>
        <end position="271"/>
    </location>
</feature>
<evidence type="ECO:0000313" key="2">
    <source>
        <dbReference type="EMBL" id="ABC28908.1"/>
    </source>
</evidence>
<gene>
    <name evidence="2" type="ordered locus">HCH_02077</name>
</gene>
<evidence type="ECO:0008006" key="4">
    <source>
        <dbReference type="Google" id="ProtNLM"/>
    </source>
</evidence>
<dbReference type="AlphaFoldDB" id="Q2SKB6"/>
<keyword evidence="1" id="KW-0732">Signal</keyword>
<dbReference type="PROSITE" id="PS51257">
    <property type="entry name" value="PROKAR_LIPOPROTEIN"/>
    <property type="match status" value="1"/>
</dbReference>
<evidence type="ECO:0000313" key="3">
    <source>
        <dbReference type="Proteomes" id="UP000000238"/>
    </source>
</evidence>
<reference evidence="2 3" key="1">
    <citation type="journal article" date="2005" name="Nucleic Acids Res.">
        <title>Genomic blueprint of Hahella chejuensis, a marine microbe producing an algicidal agent.</title>
        <authorList>
            <person name="Jeong H."/>
            <person name="Yim J.H."/>
            <person name="Lee C."/>
            <person name="Choi S.-H."/>
            <person name="Park Y.K."/>
            <person name="Yoon S.H."/>
            <person name="Hur C.-G."/>
            <person name="Kang H.-Y."/>
            <person name="Kim D."/>
            <person name="Lee H.H."/>
            <person name="Park K.H."/>
            <person name="Park S.-H."/>
            <person name="Park H.-S."/>
            <person name="Lee H.K."/>
            <person name="Oh T.K."/>
            <person name="Kim J.F."/>
        </authorList>
    </citation>
    <scope>NUCLEOTIDE SEQUENCE [LARGE SCALE GENOMIC DNA]</scope>
    <source>
        <strain evidence="2 3">KCTC 2396</strain>
    </source>
</reference>
<dbReference type="HOGENOM" id="CLU_1025892_0_0_6"/>
<organism evidence="2 3">
    <name type="scientific">Hahella chejuensis (strain KCTC 2396)</name>
    <dbReference type="NCBI Taxonomy" id="349521"/>
    <lineage>
        <taxon>Bacteria</taxon>
        <taxon>Pseudomonadati</taxon>
        <taxon>Pseudomonadota</taxon>
        <taxon>Gammaproteobacteria</taxon>
        <taxon>Oceanospirillales</taxon>
        <taxon>Hahellaceae</taxon>
        <taxon>Hahella</taxon>
    </lineage>
</organism>
<feature type="signal peptide" evidence="1">
    <location>
        <begin position="1"/>
        <end position="22"/>
    </location>
</feature>
<dbReference type="Proteomes" id="UP000000238">
    <property type="component" value="Chromosome"/>
</dbReference>
<dbReference type="EMBL" id="CP000155">
    <property type="protein sequence ID" value="ABC28908.1"/>
    <property type="molecule type" value="Genomic_DNA"/>
</dbReference>
<accession>Q2SKB6</accession>
<proteinExistence type="predicted"/>
<name>Q2SKB6_HAHCH</name>
<keyword evidence="3" id="KW-1185">Reference proteome</keyword>
<protein>
    <recommendedName>
        <fullName evidence="4">Lipoprotein</fullName>
    </recommendedName>
</protein>
<evidence type="ECO:0000256" key="1">
    <source>
        <dbReference type="SAM" id="SignalP"/>
    </source>
</evidence>